<dbReference type="GO" id="GO:0006351">
    <property type="term" value="P:DNA-templated transcription"/>
    <property type="evidence" value="ECO:0007669"/>
    <property type="project" value="InterPro"/>
</dbReference>
<dbReference type="SMART" id="SM00066">
    <property type="entry name" value="GAL4"/>
    <property type="match status" value="1"/>
</dbReference>
<dbReference type="Proteomes" id="UP000693738">
    <property type="component" value="Unassembled WGS sequence"/>
</dbReference>
<dbReference type="GO" id="GO:0005634">
    <property type="term" value="C:nucleus"/>
    <property type="evidence" value="ECO:0007669"/>
    <property type="project" value="UniProtKB-SubCell"/>
</dbReference>
<proteinExistence type="predicted"/>
<feature type="compositionally biased region" description="Polar residues" evidence="3">
    <location>
        <begin position="53"/>
        <end position="78"/>
    </location>
</feature>
<dbReference type="PANTHER" id="PTHR31001:SF61">
    <property type="entry name" value="ZN(II)2CYS6 TRANSCRIPTION FACTOR (EUROFUNG)"/>
    <property type="match status" value="1"/>
</dbReference>
<evidence type="ECO:0000313" key="5">
    <source>
        <dbReference type="EMBL" id="CAG7562018.1"/>
    </source>
</evidence>
<reference evidence="5" key="1">
    <citation type="submission" date="2021-05" db="EMBL/GenBank/DDBJ databases">
        <authorList>
            <person name="Khan N."/>
        </authorList>
    </citation>
    <scope>NUCLEOTIDE SEQUENCE</scope>
</reference>
<dbReference type="InterPro" id="IPR007219">
    <property type="entry name" value="XnlR_reg_dom"/>
</dbReference>
<dbReference type="AlphaFoldDB" id="A0A8J2J7P2"/>
<dbReference type="EMBL" id="CAJSTJ010000145">
    <property type="protein sequence ID" value="CAG7562018.1"/>
    <property type="molecule type" value="Genomic_DNA"/>
</dbReference>
<evidence type="ECO:0000259" key="4">
    <source>
        <dbReference type="PROSITE" id="PS50048"/>
    </source>
</evidence>
<accession>A0A8J2J7P2</accession>
<dbReference type="GO" id="GO:0008270">
    <property type="term" value="F:zinc ion binding"/>
    <property type="evidence" value="ECO:0007669"/>
    <property type="project" value="InterPro"/>
</dbReference>
<organism evidence="5 6">
    <name type="scientific">Fusarium equiseti</name>
    <name type="common">Fusarium scirpi</name>
    <dbReference type="NCBI Taxonomy" id="61235"/>
    <lineage>
        <taxon>Eukaryota</taxon>
        <taxon>Fungi</taxon>
        <taxon>Dikarya</taxon>
        <taxon>Ascomycota</taxon>
        <taxon>Pezizomycotina</taxon>
        <taxon>Sordariomycetes</taxon>
        <taxon>Hypocreomycetidae</taxon>
        <taxon>Hypocreales</taxon>
        <taxon>Nectriaceae</taxon>
        <taxon>Fusarium</taxon>
        <taxon>Fusarium incarnatum-equiseti species complex</taxon>
    </lineage>
</organism>
<sequence length="537" mass="60423">MSSPLVTRRNGKKQACEPCRRRKVACDHTYPICRRCSRRPNGEANCYYASPTQETAESSQRLTQTAIASSPQPLSSRQLGPDDRLWSSPTARAPDGFFGPASFTAAYLETETSLAARHPSAAFERAPTPAPPSIAEIHNMANMDQGANNLATRILQAIPKQIPSEDHWSGLNCDDWVRIVGLPFWKFHAETVAMLTFAGRHDNCSKNLRGPTHTTIPCEILRRFSCQVFITDKFLATLVGRPPLLSRRFCSVELPLDIDDVALLADKESFDRCRESLTLDGWATDGRFRAVTVLRIRMKVALIRDKILEFVMGHNCVHDNRDLLIIREEEEELYRELPVHFLYDPAHGMQDLDIEGGHQKLLVRLDHLLNMFLIERLLVKRDPNSNRRDLVVISFEMVVLTLGIWTQRHIWASVKGENQWTIRSYATLAGAILCMELINSNPVEDINATIAGETYSRSSIIQQLSLLAGSLGSSQSATSVKVRAVIKKVLDHILNDPRGPPTPVGLEGFDFNADWDIFTQLDNVDWLMDESMEVSNH</sequence>
<keyword evidence="2" id="KW-0539">Nucleus</keyword>
<dbReference type="InterPro" id="IPR001138">
    <property type="entry name" value="Zn2Cys6_DnaBD"/>
</dbReference>
<evidence type="ECO:0000256" key="1">
    <source>
        <dbReference type="ARBA" id="ARBA00004123"/>
    </source>
</evidence>
<dbReference type="GO" id="GO:0000981">
    <property type="term" value="F:DNA-binding transcription factor activity, RNA polymerase II-specific"/>
    <property type="evidence" value="ECO:0007669"/>
    <property type="project" value="InterPro"/>
</dbReference>
<dbReference type="PANTHER" id="PTHR31001">
    <property type="entry name" value="UNCHARACTERIZED TRANSCRIPTIONAL REGULATORY PROTEIN"/>
    <property type="match status" value="1"/>
</dbReference>
<protein>
    <recommendedName>
        <fullName evidence="4">Zn(2)-C6 fungal-type domain-containing protein</fullName>
    </recommendedName>
</protein>
<evidence type="ECO:0000256" key="2">
    <source>
        <dbReference type="ARBA" id="ARBA00023242"/>
    </source>
</evidence>
<evidence type="ECO:0000256" key="3">
    <source>
        <dbReference type="SAM" id="MobiDB-lite"/>
    </source>
</evidence>
<dbReference type="Pfam" id="PF04082">
    <property type="entry name" value="Fungal_trans"/>
    <property type="match status" value="1"/>
</dbReference>
<dbReference type="CDD" id="cd12148">
    <property type="entry name" value="fungal_TF_MHR"/>
    <property type="match status" value="1"/>
</dbReference>
<dbReference type="GO" id="GO:0003677">
    <property type="term" value="F:DNA binding"/>
    <property type="evidence" value="ECO:0007669"/>
    <property type="project" value="InterPro"/>
</dbReference>
<gene>
    <name evidence="5" type="ORF">FEQUK3_LOCUS7723</name>
</gene>
<evidence type="ECO:0000313" key="6">
    <source>
        <dbReference type="Proteomes" id="UP000693738"/>
    </source>
</evidence>
<dbReference type="Pfam" id="PF00172">
    <property type="entry name" value="Zn_clus"/>
    <property type="match status" value="1"/>
</dbReference>
<feature type="region of interest" description="Disordered" evidence="3">
    <location>
        <begin position="53"/>
        <end position="91"/>
    </location>
</feature>
<feature type="domain" description="Zn(2)-C6 fungal-type" evidence="4">
    <location>
        <begin position="15"/>
        <end position="48"/>
    </location>
</feature>
<dbReference type="SMART" id="SM00906">
    <property type="entry name" value="Fungal_trans"/>
    <property type="match status" value="1"/>
</dbReference>
<comment type="caution">
    <text evidence="5">The sequence shown here is derived from an EMBL/GenBank/DDBJ whole genome shotgun (WGS) entry which is preliminary data.</text>
</comment>
<dbReference type="CDD" id="cd00067">
    <property type="entry name" value="GAL4"/>
    <property type="match status" value="1"/>
</dbReference>
<name>A0A8J2J7P2_FUSEQ</name>
<dbReference type="InterPro" id="IPR050613">
    <property type="entry name" value="Sec_Metabolite_Reg"/>
</dbReference>
<dbReference type="PROSITE" id="PS50048">
    <property type="entry name" value="ZN2_CY6_FUNGAL_2"/>
    <property type="match status" value="1"/>
</dbReference>
<comment type="subcellular location">
    <subcellularLocation>
        <location evidence="1">Nucleus</location>
    </subcellularLocation>
</comment>